<accession>A0A426Y8E7</accession>
<gene>
    <name evidence="2" type="ORF">B296_00052218</name>
</gene>
<feature type="region of interest" description="Disordered" evidence="1">
    <location>
        <begin position="18"/>
        <end position="48"/>
    </location>
</feature>
<proteinExistence type="predicted"/>
<dbReference type="EMBL" id="AMZH03014226">
    <property type="protein sequence ID" value="RRT48002.1"/>
    <property type="molecule type" value="Genomic_DNA"/>
</dbReference>
<comment type="caution">
    <text evidence="2">The sequence shown here is derived from an EMBL/GenBank/DDBJ whole genome shotgun (WGS) entry which is preliminary data.</text>
</comment>
<reference evidence="2 3" key="1">
    <citation type="journal article" date="2014" name="Agronomy (Basel)">
        <title>A Draft Genome Sequence for Ensete ventricosum, the Drought-Tolerant Tree Against Hunger.</title>
        <authorList>
            <person name="Harrison J."/>
            <person name="Moore K.A."/>
            <person name="Paszkiewicz K."/>
            <person name="Jones T."/>
            <person name="Grant M."/>
            <person name="Ambacheew D."/>
            <person name="Muzemil S."/>
            <person name="Studholme D.J."/>
        </authorList>
    </citation>
    <scope>NUCLEOTIDE SEQUENCE [LARGE SCALE GENOMIC DNA]</scope>
</reference>
<feature type="region of interest" description="Disordered" evidence="1">
    <location>
        <begin position="224"/>
        <end position="260"/>
    </location>
</feature>
<dbReference type="Proteomes" id="UP000287651">
    <property type="component" value="Unassembled WGS sequence"/>
</dbReference>
<dbReference type="PANTHER" id="PTHR47184:SF2">
    <property type="entry name" value="SYMPLEKIN"/>
    <property type="match status" value="1"/>
</dbReference>
<protein>
    <submittedName>
        <fullName evidence="2">Uncharacterized protein</fullName>
    </submittedName>
</protein>
<organism evidence="2 3">
    <name type="scientific">Ensete ventricosum</name>
    <name type="common">Abyssinian banana</name>
    <name type="synonym">Musa ensete</name>
    <dbReference type="NCBI Taxonomy" id="4639"/>
    <lineage>
        <taxon>Eukaryota</taxon>
        <taxon>Viridiplantae</taxon>
        <taxon>Streptophyta</taxon>
        <taxon>Embryophyta</taxon>
        <taxon>Tracheophyta</taxon>
        <taxon>Spermatophyta</taxon>
        <taxon>Magnoliopsida</taxon>
        <taxon>Liliopsida</taxon>
        <taxon>Zingiberales</taxon>
        <taxon>Musaceae</taxon>
        <taxon>Ensete</taxon>
    </lineage>
</organism>
<feature type="compositionally biased region" description="Polar residues" evidence="1">
    <location>
        <begin position="246"/>
        <end position="260"/>
    </location>
</feature>
<evidence type="ECO:0000256" key="1">
    <source>
        <dbReference type="SAM" id="MobiDB-lite"/>
    </source>
</evidence>
<evidence type="ECO:0000313" key="3">
    <source>
        <dbReference type="Proteomes" id="UP000287651"/>
    </source>
</evidence>
<name>A0A426Y8E7_ENSVE</name>
<dbReference type="PANTHER" id="PTHR47184">
    <property type="entry name" value="PHOSPHATIDYLINOSITOL 3-AND 4-KINASE FAMILY PROTEIN-RELATED"/>
    <property type="match status" value="1"/>
</dbReference>
<sequence>MQACDEASSDLVRKRPVTELNNDLLQDDSPAAKRIRQSTQTVQDLPNEPLQVTADQESNSVPVVGTVSSKDKSSGPVQQLVAMFGALVAQGEKAAGSLEILISSISSDLLAEVVMANMQHLPPTCPKTDKDDVASETGYPSCLASSVLPSIQLSHFAFHLQKSHQISEEKVMDTVETTLLSSSVGDGSAMMPAILPASVSPFPVVTQNGSSAVSLSLNSATEERVIPGVDSTSSTDEIQESHDASHSSNPEVNDSSQDHATSLGSLVPSNVLSTCSMGTDVLETQSTGVGIFDTSQASSTASLVTSCQYVLPKMMILDVNLTDEAKDQLQKVAFVRILDAYKQVAISGGLDARCSLLVHLGIEVYTRA</sequence>
<dbReference type="AlphaFoldDB" id="A0A426Y8E7"/>
<evidence type="ECO:0000313" key="2">
    <source>
        <dbReference type="EMBL" id="RRT48002.1"/>
    </source>
</evidence>